<sequence length="63" mass="7025">MTSDFMTSDFETSDNDRDAARLRSDLAAADRFRFEPPAPRQHRLAAAFAALRHRGAMTSPSRG</sequence>
<reference evidence="1 2" key="1">
    <citation type="submission" date="2020-05" db="EMBL/GenBank/DDBJ databases">
        <title>Nakamurella sp. DB0629 isolated from air conditioner.</title>
        <authorList>
            <person name="Kim D.H."/>
            <person name="Kim D.-U."/>
        </authorList>
    </citation>
    <scope>NUCLEOTIDE SEQUENCE [LARGE SCALE GENOMIC DNA]</scope>
    <source>
        <strain evidence="1 2">DB0629</strain>
    </source>
</reference>
<name>A0A849A2A4_9ACTN</name>
<evidence type="ECO:0000313" key="2">
    <source>
        <dbReference type="Proteomes" id="UP000562984"/>
    </source>
</evidence>
<comment type="caution">
    <text evidence="1">The sequence shown here is derived from an EMBL/GenBank/DDBJ whole genome shotgun (WGS) entry which is preliminary data.</text>
</comment>
<keyword evidence="2" id="KW-1185">Reference proteome</keyword>
<dbReference type="AlphaFoldDB" id="A0A849A2A4"/>
<dbReference type="Proteomes" id="UP000562984">
    <property type="component" value="Unassembled WGS sequence"/>
</dbReference>
<protein>
    <submittedName>
        <fullName evidence="1">Uncharacterized protein</fullName>
    </submittedName>
</protein>
<accession>A0A849A2A4</accession>
<organism evidence="1 2">
    <name type="scientific">Nakamurella aerolata</name>
    <dbReference type="NCBI Taxonomy" id="1656892"/>
    <lineage>
        <taxon>Bacteria</taxon>
        <taxon>Bacillati</taxon>
        <taxon>Actinomycetota</taxon>
        <taxon>Actinomycetes</taxon>
        <taxon>Nakamurellales</taxon>
        <taxon>Nakamurellaceae</taxon>
        <taxon>Nakamurella</taxon>
    </lineage>
</organism>
<proteinExistence type="predicted"/>
<evidence type="ECO:0000313" key="1">
    <source>
        <dbReference type="EMBL" id="NNG34685.1"/>
    </source>
</evidence>
<dbReference type="RefSeq" id="WP_171198279.1">
    <property type="nucleotide sequence ID" value="NZ_JABEND010000001.1"/>
</dbReference>
<gene>
    <name evidence="1" type="ORF">HKD39_02890</name>
</gene>
<dbReference type="EMBL" id="JABEND010000001">
    <property type="protein sequence ID" value="NNG34685.1"/>
    <property type="molecule type" value="Genomic_DNA"/>
</dbReference>